<evidence type="ECO:0000313" key="1">
    <source>
        <dbReference type="EMBL" id="MEC3862656.1"/>
    </source>
</evidence>
<dbReference type="EMBL" id="JAYLLH010000026">
    <property type="protein sequence ID" value="MEC3862656.1"/>
    <property type="molecule type" value="Genomic_DNA"/>
</dbReference>
<evidence type="ECO:0000313" key="2">
    <source>
        <dbReference type="Proteomes" id="UP001348149"/>
    </source>
</evidence>
<protein>
    <recommendedName>
        <fullName evidence="3">Capsule polysaccharide biosynthesis protein</fullName>
    </recommendedName>
</protein>
<sequence length="384" mass="43705">MSKTTTKKARSRPEIKRIVFSGDFLRPSVAQFRPTQHENIQWLYRLLEVPLQMATGLPTEIVHWDNNWLNMSRIDRATAGAIYASFWQEPNINSWPHLFEAQELAPVVEDMFLRFFEDSFVVGFELPPYLVHFLDRNGIDFVDCSLSPIRFMDDLLFDVSASTQDMTDAIRGYALPEALIRLQAGVVSSNVAKQNPRPPRPNSLLLILQTQFDKVVIENGRFSTVLDHLDAVMDLTQTYDHVIIKEHPLEPQKDVLERLTKLIPDNSVSTDNFYVLVSHPNVQAVAALSSSCVLEAQYFGKDGHYLIPGFSHDSFSVGIEGFNIGDDVIMPDFWRDVLASSNCPVTEKDGLRLGVKPNRFRQQIRSAWGYNQIDTDIPVRWAGH</sequence>
<reference evidence="1 2" key="1">
    <citation type="submission" date="2024-01" db="EMBL/GenBank/DDBJ databases">
        <title>Mesobacterium rodlantinim sp. nov., isolated from shallow sea hydrothermal systems off Kueishantao Island.</title>
        <authorList>
            <person name="Su Z."/>
            <person name="Tang K."/>
        </authorList>
    </citation>
    <scope>NUCLEOTIDE SEQUENCE [LARGE SCALE GENOMIC DNA]</scope>
    <source>
        <strain evidence="1 2">TK19101</strain>
    </source>
</reference>
<dbReference type="RefSeq" id="WP_326298589.1">
    <property type="nucleotide sequence ID" value="NZ_JAYLLH010000026.1"/>
</dbReference>
<gene>
    <name evidence="1" type="ORF">VK792_15300</name>
</gene>
<name>A0ABU6HLB4_9RHOB</name>
<keyword evidence="2" id="KW-1185">Reference proteome</keyword>
<proteinExistence type="predicted"/>
<accession>A0ABU6HLB4</accession>
<comment type="caution">
    <text evidence="1">The sequence shown here is derived from an EMBL/GenBank/DDBJ whole genome shotgun (WGS) entry which is preliminary data.</text>
</comment>
<organism evidence="1 2">
    <name type="scientific">Mesobacterium hydrothermale</name>
    <dbReference type="NCBI Taxonomy" id="3111907"/>
    <lineage>
        <taxon>Bacteria</taxon>
        <taxon>Pseudomonadati</taxon>
        <taxon>Pseudomonadota</taxon>
        <taxon>Alphaproteobacteria</taxon>
        <taxon>Rhodobacterales</taxon>
        <taxon>Roseobacteraceae</taxon>
        <taxon>Mesobacterium</taxon>
    </lineage>
</organism>
<evidence type="ECO:0008006" key="3">
    <source>
        <dbReference type="Google" id="ProtNLM"/>
    </source>
</evidence>
<dbReference type="Proteomes" id="UP001348149">
    <property type="component" value="Unassembled WGS sequence"/>
</dbReference>